<gene>
    <name evidence="2" type="ORF">A4R35_00005</name>
</gene>
<proteinExistence type="predicted"/>
<dbReference type="RefSeq" id="WP_112425333.1">
    <property type="nucleotide sequence ID" value="NZ_MCIF01000001.1"/>
</dbReference>
<dbReference type="Proteomes" id="UP000248706">
    <property type="component" value="Unassembled WGS sequence"/>
</dbReference>
<name>A0A328VS36_9CHLR</name>
<feature type="domain" description="DNA primase/polymerase bifunctional N-terminal" evidence="1">
    <location>
        <begin position="19"/>
        <end position="182"/>
    </location>
</feature>
<evidence type="ECO:0000259" key="1">
    <source>
        <dbReference type="SMART" id="SM00943"/>
    </source>
</evidence>
<organism evidence="2 3">
    <name type="scientific">Thermogemmatispora tikiterensis</name>
    <dbReference type="NCBI Taxonomy" id="1825093"/>
    <lineage>
        <taxon>Bacteria</taxon>
        <taxon>Bacillati</taxon>
        <taxon>Chloroflexota</taxon>
        <taxon>Ktedonobacteria</taxon>
        <taxon>Thermogemmatisporales</taxon>
        <taxon>Thermogemmatisporaceae</taxon>
        <taxon>Thermogemmatispora</taxon>
    </lineage>
</organism>
<evidence type="ECO:0000313" key="3">
    <source>
        <dbReference type="Proteomes" id="UP000248706"/>
    </source>
</evidence>
<reference evidence="2 3" key="1">
    <citation type="submission" date="2016-08" db="EMBL/GenBank/DDBJ databases">
        <title>Analysis of Carbohydrate Active Enzymes in Thermogemmatispora T81 Reveals Carbohydrate Degradation Ability.</title>
        <authorList>
            <person name="Tomazini A."/>
            <person name="Lal S."/>
            <person name="Stott M."/>
            <person name="Henrissat B."/>
            <person name="Polikarpov I."/>
            <person name="Sparling R."/>
            <person name="Levin D.B."/>
        </authorList>
    </citation>
    <scope>NUCLEOTIDE SEQUENCE [LARGE SCALE GENOMIC DNA]</scope>
    <source>
        <strain evidence="2 3">T81</strain>
    </source>
</reference>
<dbReference type="AlphaFoldDB" id="A0A328VS36"/>
<accession>A0A328VS36</accession>
<dbReference type="Gene3D" id="3.30.720.160">
    <property type="entry name" value="Bifunctional DNA primase/polymerase, N-terminal"/>
    <property type="match status" value="1"/>
</dbReference>
<dbReference type="SUPFAM" id="SSF56747">
    <property type="entry name" value="Prim-pol domain"/>
    <property type="match status" value="1"/>
</dbReference>
<dbReference type="InterPro" id="IPR019760">
    <property type="entry name" value="DNA-dir_DNA_pol_A_CS"/>
</dbReference>
<dbReference type="OrthoDB" id="9763644at2"/>
<dbReference type="PROSITE" id="PS00447">
    <property type="entry name" value="DNA_POLYMERASE_A"/>
    <property type="match status" value="1"/>
</dbReference>
<protein>
    <recommendedName>
        <fullName evidence="1">DNA primase/polymerase bifunctional N-terminal domain-containing protein</fullName>
    </recommendedName>
</protein>
<comment type="caution">
    <text evidence="2">The sequence shown here is derived from an EMBL/GenBank/DDBJ whole genome shotgun (WGS) entry which is preliminary data.</text>
</comment>
<dbReference type="CDD" id="cd04859">
    <property type="entry name" value="Prim_Pol"/>
    <property type="match status" value="1"/>
</dbReference>
<dbReference type="SMART" id="SM00943">
    <property type="entry name" value="Prim-Pol"/>
    <property type="match status" value="1"/>
</dbReference>
<dbReference type="EMBL" id="MCIF01000001">
    <property type="protein sequence ID" value="RAQ98551.1"/>
    <property type="molecule type" value="Genomic_DNA"/>
</dbReference>
<dbReference type="Pfam" id="PF09250">
    <property type="entry name" value="Prim-Pol"/>
    <property type="match status" value="1"/>
</dbReference>
<dbReference type="InterPro" id="IPR015330">
    <property type="entry name" value="DNA_primase/pol_bifunc_N"/>
</dbReference>
<dbReference type="GO" id="GO:0003887">
    <property type="term" value="F:DNA-directed DNA polymerase activity"/>
    <property type="evidence" value="ECO:0007669"/>
    <property type="project" value="InterPro"/>
</dbReference>
<dbReference type="GO" id="GO:0006260">
    <property type="term" value="P:DNA replication"/>
    <property type="evidence" value="ECO:0007669"/>
    <property type="project" value="InterPro"/>
</dbReference>
<evidence type="ECO:0000313" key="2">
    <source>
        <dbReference type="EMBL" id="RAQ98551.1"/>
    </source>
</evidence>
<sequence length="343" mass="38029">MQYSPASRSADVSPVLQTALAALEAGISVVPICHDGTKRPALSSWKRWQTLRPTAAEVKAWFQRDPRRGLALVTGRISGSLIAIDFDDEATFLAWRQSIQGDRTLNELYEEIAHGYEERTPSGGRHLLFRCPGGTDSRSQPLAVRQRPRRQVLIETKEEGGIIIVDPSRGGVHPSGRPYLRLCGSVSSICQLAPTDRELLYTSLRAFDEPPPRATCSSLPPCSSPAPFRSLASRDLGSRPGDLFNRDPQVTWESILLPKGWELVRIAQGEGYWRHPGKVGAKHSATTNYGGHDFLYVFTPSTVFQPQRAYSKFEAYALLYHGGDFRAAAKALKQRYRSGQPKV</sequence>
<keyword evidence="3" id="KW-1185">Reference proteome</keyword>